<dbReference type="RefSeq" id="WP_141275611.1">
    <property type="nucleotide sequence ID" value="NZ_BJMM01000026.1"/>
</dbReference>
<feature type="compositionally biased region" description="Gly residues" evidence="2">
    <location>
        <begin position="453"/>
        <end position="467"/>
    </location>
</feature>
<dbReference type="PANTHER" id="PTHR43156:SF2">
    <property type="entry name" value="STAGE II SPORULATION PROTEIN E"/>
    <property type="match status" value="1"/>
</dbReference>
<dbReference type="SMART" id="SM00331">
    <property type="entry name" value="PP2C_SIG"/>
    <property type="match status" value="1"/>
</dbReference>
<reference evidence="4 5" key="1">
    <citation type="submission" date="2019-06" db="EMBL/GenBank/DDBJ databases">
        <title>Whole genome shotgun sequence of Streptomyces cacaoi subsp. cacaoi NBRC 12748.</title>
        <authorList>
            <person name="Hosoyama A."/>
            <person name="Uohara A."/>
            <person name="Ohji S."/>
            <person name="Ichikawa N."/>
        </authorList>
    </citation>
    <scope>NUCLEOTIDE SEQUENCE [LARGE SCALE GENOMIC DNA]</scope>
    <source>
        <strain evidence="4 5">NBRC 12748</strain>
    </source>
</reference>
<evidence type="ECO:0000313" key="4">
    <source>
        <dbReference type="EMBL" id="GEB52045.1"/>
    </source>
</evidence>
<dbReference type="Gene3D" id="3.60.40.10">
    <property type="entry name" value="PPM-type phosphatase domain"/>
    <property type="match status" value="1"/>
</dbReference>
<comment type="caution">
    <text evidence="4">The sequence shown here is derived from an EMBL/GenBank/DDBJ whole genome shotgun (WGS) entry which is preliminary data.</text>
</comment>
<feature type="region of interest" description="Disordered" evidence="2">
    <location>
        <begin position="439"/>
        <end position="502"/>
    </location>
</feature>
<organism evidence="4 5">
    <name type="scientific">Streptomyces cacaoi</name>
    <dbReference type="NCBI Taxonomy" id="1898"/>
    <lineage>
        <taxon>Bacteria</taxon>
        <taxon>Bacillati</taxon>
        <taxon>Actinomycetota</taxon>
        <taxon>Actinomycetes</taxon>
        <taxon>Kitasatosporales</taxon>
        <taxon>Streptomycetaceae</taxon>
        <taxon>Streptomyces</taxon>
    </lineage>
</organism>
<evidence type="ECO:0000313" key="5">
    <source>
        <dbReference type="Proteomes" id="UP000319210"/>
    </source>
</evidence>
<dbReference type="OrthoDB" id="342342at2"/>
<evidence type="ECO:0000256" key="1">
    <source>
        <dbReference type="ARBA" id="ARBA00022801"/>
    </source>
</evidence>
<proteinExistence type="predicted"/>
<keyword evidence="5" id="KW-1185">Reference proteome</keyword>
<gene>
    <name evidence="4" type="ORF">SCA03_45960</name>
</gene>
<dbReference type="InterPro" id="IPR001932">
    <property type="entry name" value="PPM-type_phosphatase-like_dom"/>
</dbReference>
<dbReference type="Pfam" id="PF07228">
    <property type="entry name" value="SpoIIE"/>
    <property type="match status" value="2"/>
</dbReference>
<keyword evidence="1" id="KW-0378">Hydrolase</keyword>
<dbReference type="InterPro" id="IPR052016">
    <property type="entry name" value="Bact_Sigma-Reg"/>
</dbReference>
<dbReference type="AlphaFoldDB" id="A0A4Y3R2T2"/>
<evidence type="ECO:0000256" key="2">
    <source>
        <dbReference type="SAM" id="MobiDB-lite"/>
    </source>
</evidence>
<dbReference type="EMBL" id="BJMM01000026">
    <property type="protein sequence ID" value="GEB52045.1"/>
    <property type="molecule type" value="Genomic_DNA"/>
</dbReference>
<feature type="domain" description="PPM-type phosphatase" evidence="3">
    <location>
        <begin position="160"/>
        <end position="435"/>
    </location>
</feature>
<protein>
    <recommendedName>
        <fullName evidence="3">PPM-type phosphatase domain-containing protein</fullName>
    </recommendedName>
</protein>
<dbReference type="InterPro" id="IPR036457">
    <property type="entry name" value="PPM-type-like_dom_sf"/>
</dbReference>
<dbReference type="Proteomes" id="UP000319210">
    <property type="component" value="Unassembled WGS sequence"/>
</dbReference>
<evidence type="ECO:0000259" key="3">
    <source>
        <dbReference type="SMART" id="SM00331"/>
    </source>
</evidence>
<feature type="compositionally biased region" description="Gly residues" evidence="2">
    <location>
        <begin position="284"/>
        <end position="298"/>
    </location>
</feature>
<sequence length="502" mass="50707">MAAEAAALATPVGPAGAVGPAGHHGYDETIGTLRRWAGRLPYLIIAVGIAAELLTPRHVTVSAPFAAAPLVAAAFLSFRGTLAVGVLTCGCLVLVVELHDTVGGYEVGGRTLTVVTVTLLALGVNYVLRRSGEQLASARVVAEAVQLAVLPAPPSHIDGLALAARYRAARADARIGGDFYAAEETSHGIRLIIGDVRGKGLGAVEAVVIVVGAFREAAEQEPTLADVAARLDRALQREGRRQLGTALFEGFTTALLVEIPVPAPVGRGEALTGQESRGGHAGEEGSGGEGSGHGGGGERVVRMVNRGHPGPLLLHRGRATLLEASEAALPLGLAELGVWPDRVDEVAFPPGAHLLLYTDGLSEARDAHGAFYEPEVRLAGRRFADPDELLDTVLADVAAHTAEANGGHGHGHGQQGGGVEAVDAADDMALLAVAHAPGGRRPHVVGNGPPVGPAGGAPGGPTGGPAGGTPDDGPRPDDGSRPEDGSGPDDGPRPGGPQGEGV</sequence>
<accession>A0A4Y3R2T2</accession>
<feature type="region of interest" description="Disordered" evidence="2">
    <location>
        <begin position="267"/>
        <end position="302"/>
    </location>
</feature>
<feature type="compositionally biased region" description="Basic and acidic residues" evidence="2">
    <location>
        <begin position="472"/>
        <end position="484"/>
    </location>
</feature>
<dbReference type="GO" id="GO:0016791">
    <property type="term" value="F:phosphatase activity"/>
    <property type="evidence" value="ECO:0007669"/>
    <property type="project" value="TreeGrafter"/>
</dbReference>
<dbReference type="PANTHER" id="PTHR43156">
    <property type="entry name" value="STAGE II SPORULATION PROTEIN E-RELATED"/>
    <property type="match status" value="1"/>
</dbReference>
<name>A0A4Y3R2T2_STRCI</name>